<dbReference type="STRING" id="1852522.SAMN06295960_1924"/>
<evidence type="ECO:0000313" key="10">
    <source>
        <dbReference type="Proteomes" id="UP000193834"/>
    </source>
</evidence>
<keyword evidence="6 7" id="KW-0472">Membrane</keyword>
<proteinExistence type="inferred from homology"/>
<dbReference type="AlphaFoldDB" id="A0A1X7JZP3"/>
<feature type="transmembrane region" description="Helical" evidence="7">
    <location>
        <begin position="125"/>
        <end position="144"/>
    </location>
</feature>
<dbReference type="PANTHER" id="PTHR42920:SF5">
    <property type="entry name" value="EAMA DOMAIN-CONTAINING PROTEIN"/>
    <property type="match status" value="1"/>
</dbReference>
<feature type="transmembrane region" description="Helical" evidence="7">
    <location>
        <begin position="164"/>
        <end position="183"/>
    </location>
</feature>
<evidence type="ECO:0000256" key="6">
    <source>
        <dbReference type="ARBA" id="ARBA00023136"/>
    </source>
</evidence>
<protein>
    <submittedName>
        <fullName evidence="9">EamA-like transporter family protein</fullName>
    </submittedName>
</protein>
<reference evidence="9 10" key="1">
    <citation type="submission" date="2017-04" db="EMBL/GenBank/DDBJ databases">
        <authorList>
            <person name="Afonso C.L."/>
            <person name="Miller P.J."/>
            <person name="Scott M.A."/>
            <person name="Spackman E."/>
            <person name="Goraichik I."/>
            <person name="Dimitrov K.M."/>
            <person name="Suarez D.L."/>
            <person name="Swayne D.E."/>
        </authorList>
    </citation>
    <scope>NUCLEOTIDE SEQUENCE [LARGE SCALE GENOMIC DNA]</scope>
    <source>
        <strain evidence="9 10">11</strain>
    </source>
</reference>
<evidence type="ECO:0000313" key="9">
    <source>
        <dbReference type="EMBL" id="SMG34002.1"/>
    </source>
</evidence>
<feature type="transmembrane region" description="Helical" evidence="7">
    <location>
        <begin position="195"/>
        <end position="215"/>
    </location>
</feature>
<sequence length="246" mass="27108">MLEYFSCSAFPAPLIQDGIKLGIWLFGGYAFQTIGLLYTTTTNTGFITGLSVVLVPFFMVLLAKERLQGQTWIAALLALLGLYLLTFNGQGFHWNLGDVLVLLCAVCFALHIALTGRYAKLHDTIALVTMQFAVVGVLALFSSLLLEPIMLPAELFAAVLAPKVWFALLVSIGLSTGFGFWAQTWSQQYTSPTRVAIIFAMEPVFAAITGVAFANEKLGQLALWSSMCIFLSMIIAEWKWRPREVH</sequence>
<evidence type="ECO:0000256" key="3">
    <source>
        <dbReference type="ARBA" id="ARBA00022475"/>
    </source>
</evidence>
<evidence type="ECO:0000259" key="8">
    <source>
        <dbReference type="Pfam" id="PF00892"/>
    </source>
</evidence>
<feature type="transmembrane region" description="Helical" evidence="7">
    <location>
        <begin position="21"/>
        <end position="38"/>
    </location>
</feature>
<feature type="transmembrane region" description="Helical" evidence="7">
    <location>
        <begin position="92"/>
        <end position="113"/>
    </location>
</feature>
<keyword evidence="5 7" id="KW-1133">Transmembrane helix</keyword>
<name>A0A1X7JZP3_9BACL</name>
<keyword evidence="10" id="KW-1185">Reference proteome</keyword>
<feature type="domain" description="EamA" evidence="8">
    <location>
        <begin position="96"/>
        <end position="235"/>
    </location>
</feature>
<dbReference type="EMBL" id="FXAZ01000002">
    <property type="protein sequence ID" value="SMG34002.1"/>
    <property type="molecule type" value="Genomic_DNA"/>
</dbReference>
<feature type="transmembrane region" description="Helical" evidence="7">
    <location>
        <begin position="221"/>
        <end position="240"/>
    </location>
</feature>
<evidence type="ECO:0000256" key="7">
    <source>
        <dbReference type="SAM" id="Phobius"/>
    </source>
</evidence>
<feature type="transmembrane region" description="Helical" evidence="7">
    <location>
        <begin position="44"/>
        <end position="62"/>
    </location>
</feature>
<feature type="transmembrane region" description="Helical" evidence="7">
    <location>
        <begin position="69"/>
        <end position="86"/>
    </location>
</feature>
<comment type="similarity">
    <text evidence="2">Belongs to the EamA transporter family.</text>
</comment>
<evidence type="ECO:0000256" key="1">
    <source>
        <dbReference type="ARBA" id="ARBA00004651"/>
    </source>
</evidence>
<dbReference type="Proteomes" id="UP000193834">
    <property type="component" value="Unassembled WGS sequence"/>
</dbReference>
<dbReference type="InterPro" id="IPR051258">
    <property type="entry name" value="Diverse_Substrate_Transporter"/>
</dbReference>
<comment type="subcellular location">
    <subcellularLocation>
        <location evidence="1">Cell membrane</location>
        <topology evidence="1">Multi-pass membrane protein</topology>
    </subcellularLocation>
</comment>
<dbReference type="InterPro" id="IPR037185">
    <property type="entry name" value="EmrE-like"/>
</dbReference>
<evidence type="ECO:0000256" key="2">
    <source>
        <dbReference type="ARBA" id="ARBA00007362"/>
    </source>
</evidence>
<dbReference type="SUPFAM" id="SSF103481">
    <property type="entry name" value="Multidrug resistance efflux transporter EmrE"/>
    <property type="match status" value="2"/>
</dbReference>
<organism evidence="9 10">
    <name type="scientific">Paenibacillus aquistagni</name>
    <dbReference type="NCBI Taxonomy" id="1852522"/>
    <lineage>
        <taxon>Bacteria</taxon>
        <taxon>Bacillati</taxon>
        <taxon>Bacillota</taxon>
        <taxon>Bacilli</taxon>
        <taxon>Bacillales</taxon>
        <taxon>Paenibacillaceae</taxon>
        <taxon>Paenibacillus</taxon>
    </lineage>
</organism>
<feature type="domain" description="EamA" evidence="8">
    <location>
        <begin position="21"/>
        <end position="86"/>
    </location>
</feature>
<evidence type="ECO:0000256" key="4">
    <source>
        <dbReference type="ARBA" id="ARBA00022692"/>
    </source>
</evidence>
<dbReference type="InterPro" id="IPR000620">
    <property type="entry name" value="EamA_dom"/>
</dbReference>
<dbReference type="PANTHER" id="PTHR42920">
    <property type="entry name" value="OS03G0707200 PROTEIN-RELATED"/>
    <property type="match status" value="1"/>
</dbReference>
<dbReference type="GO" id="GO:0005886">
    <property type="term" value="C:plasma membrane"/>
    <property type="evidence" value="ECO:0007669"/>
    <property type="project" value="UniProtKB-SubCell"/>
</dbReference>
<accession>A0A1X7JZP3</accession>
<gene>
    <name evidence="9" type="ORF">SAMN06295960_1924</name>
</gene>
<dbReference type="Pfam" id="PF00892">
    <property type="entry name" value="EamA"/>
    <property type="match status" value="2"/>
</dbReference>
<evidence type="ECO:0000256" key="5">
    <source>
        <dbReference type="ARBA" id="ARBA00022989"/>
    </source>
</evidence>
<keyword evidence="4 7" id="KW-0812">Transmembrane</keyword>
<keyword evidence="3" id="KW-1003">Cell membrane</keyword>